<evidence type="ECO:0008006" key="6">
    <source>
        <dbReference type="Google" id="ProtNLM"/>
    </source>
</evidence>
<keyword evidence="3" id="KW-0732">Signal</keyword>
<feature type="transmembrane region" description="Helical" evidence="2">
    <location>
        <begin position="418"/>
        <end position="439"/>
    </location>
</feature>
<feature type="region of interest" description="Disordered" evidence="1">
    <location>
        <begin position="291"/>
        <end position="319"/>
    </location>
</feature>
<evidence type="ECO:0000256" key="2">
    <source>
        <dbReference type="SAM" id="Phobius"/>
    </source>
</evidence>
<dbReference type="RefSeq" id="XP_015719300.1">
    <property type="nucleotide sequence ID" value="XM_015863814.2"/>
</dbReference>
<dbReference type="Pfam" id="PF17823">
    <property type="entry name" value="DUF5585"/>
    <property type="match status" value="1"/>
</dbReference>
<organism evidence="4 5">
    <name type="scientific">Coturnix japonica</name>
    <name type="common">Japanese quail</name>
    <name type="synonym">Coturnix coturnix japonica</name>
    <dbReference type="NCBI Taxonomy" id="93934"/>
    <lineage>
        <taxon>Eukaryota</taxon>
        <taxon>Metazoa</taxon>
        <taxon>Chordata</taxon>
        <taxon>Craniata</taxon>
        <taxon>Vertebrata</taxon>
        <taxon>Euteleostomi</taxon>
        <taxon>Archelosauria</taxon>
        <taxon>Archosauria</taxon>
        <taxon>Dinosauria</taxon>
        <taxon>Saurischia</taxon>
        <taxon>Theropoda</taxon>
        <taxon>Coelurosauria</taxon>
        <taxon>Aves</taxon>
        <taxon>Neognathae</taxon>
        <taxon>Galloanserae</taxon>
        <taxon>Galliformes</taxon>
        <taxon>Phasianidae</taxon>
        <taxon>Perdicinae</taxon>
        <taxon>Coturnix</taxon>
    </lineage>
</organism>
<feature type="compositionally biased region" description="Polar residues" evidence="1">
    <location>
        <begin position="365"/>
        <end position="375"/>
    </location>
</feature>
<dbReference type="CTD" id="112987951"/>
<feature type="chain" id="PRO_5034311760" description="MANSC domain-containing protein" evidence="3">
    <location>
        <begin position="19"/>
        <end position="466"/>
    </location>
</feature>
<sequence>MWTAIVFFLLVSFCICESRFSVLKAQGVHVVQINRLTTEEQCRQACKGPAASGNHQCNWSVSYQSHCVLLRCDRLSVCRNAGEQDLRDLLGEVVFRGRETLLFHHQSYQQEKERTVNAQVEQRNRENGFFSTSQAYRIRLRHLLVADSENTGATSTASDGTTTALTTSTTTVIATGKTMTVLTATSETTTEASNASGSLQTTAISSTVFSPTPANVTASTSSNVTKLLITTENIGNNSFGSVLSTSPTSTSPLAATSKAGTQMSVTQQFNPASTSRSSTLTSVGVGLKTSSPALNTSTQQDAQTSAALTPSVSPHSVKQTTVMLPKTSKAPTSLSVSPSLQGSTKGATVLTIGPTSEATTEHVIKSTSRVPSTKHTTAAPTNTPGTTTLSAAETQGMNNEYLLIAAEPLTQYLVDKSLLLAVLLFGTFFLITVIVLFLMQAYESYKKKDYTQVDYLINGMYVDSEM</sequence>
<feature type="signal peptide" evidence="3">
    <location>
        <begin position="1"/>
        <end position="18"/>
    </location>
</feature>
<dbReference type="RefSeq" id="XP_015719301.1">
    <property type="nucleotide sequence ID" value="XM_015863815.2"/>
</dbReference>
<dbReference type="RefSeq" id="XP_032300895.1">
    <property type="nucleotide sequence ID" value="XM_032445004.1"/>
</dbReference>
<keyword evidence="2" id="KW-1133">Transmembrane helix</keyword>
<evidence type="ECO:0000256" key="3">
    <source>
        <dbReference type="SAM" id="SignalP"/>
    </source>
</evidence>
<feature type="region of interest" description="Disordered" evidence="1">
    <location>
        <begin position="356"/>
        <end position="387"/>
    </location>
</feature>
<keyword evidence="5" id="KW-1185">Reference proteome</keyword>
<dbReference type="GeneID" id="107314524"/>
<feature type="compositionally biased region" description="Low complexity" evidence="1">
    <location>
        <begin position="376"/>
        <end position="387"/>
    </location>
</feature>
<proteinExistence type="predicted"/>
<dbReference type="Ensembl" id="ENSCJPT00005031884.1">
    <property type="protein sequence ID" value="ENSCJPP00005023241.1"/>
    <property type="gene ID" value="ENSCJPG00005018466.1"/>
</dbReference>
<accession>A0A8C2U671</accession>
<dbReference type="Proteomes" id="UP000694412">
    <property type="component" value="Chromosome 5"/>
</dbReference>
<evidence type="ECO:0000313" key="5">
    <source>
        <dbReference type="Proteomes" id="UP000694412"/>
    </source>
</evidence>
<dbReference type="RefSeq" id="XP_015719303.1">
    <property type="nucleotide sequence ID" value="XM_015863817.2"/>
</dbReference>
<protein>
    <recommendedName>
        <fullName evidence="6">MANSC domain-containing protein</fullName>
    </recommendedName>
</protein>
<dbReference type="KEGG" id="cjo:107314524"/>
<feature type="region of interest" description="Disordered" evidence="1">
    <location>
        <begin position="328"/>
        <end position="347"/>
    </location>
</feature>
<dbReference type="InterPro" id="IPR041056">
    <property type="entry name" value="DUF5585"/>
</dbReference>
<reference evidence="4" key="1">
    <citation type="submission" date="2015-11" db="EMBL/GenBank/DDBJ databases">
        <authorList>
            <consortium name="International Coturnix japonica Genome Analysis Consortium"/>
            <person name="Warren W."/>
            <person name="Burt D.W."/>
            <person name="Antin P.B."/>
            <person name="Lanford R."/>
            <person name="Gros J."/>
            <person name="Wilson R.K."/>
        </authorList>
    </citation>
    <scope>NUCLEOTIDE SEQUENCE [LARGE SCALE GENOMIC DNA]</scope>
</reference>
<reference evidence="4" key="2">
    <citation type="submission" date="2025-08" db="UniProtKB">
        <authorList>
            <consortium name="Ensembl"/>
        </authorList>
    </citation>
    <scope>IDENTIFICATION</scope>
</reference>
<dbReference type="RefSeq" id="XP_015719299.1">
    <property type="nucleotide sequence ID" value="XM_015863813.2"/>
</dbReference>
<gene>
    <name evidence="4" type="primary">C5H11orf24</name>
</gene>
<dbReference type="GeneTree" id="ENSGT00940000153377"/>
<dbReference type="OrthoDB" id="10071013at2759"/>
<dbReference type="AlphaFoldDB" id="A0A8C2U671"/>
<keyword evidence="2" id="KW-0812">Transmembrane</keyword>
<reference evidence="4" key="3">
    <citation type="submission" date="2025-09" db="UniProtKB">
        <authorList>
            <consortium name="Ensembl"/>
        </authorList>
    </citation>
    <scope>IDENTIFICATION</scope>
</reference>
<keyword evidence="2" id="KW-0472">Membrane</keyword>
<evidence type="ECO:0000256" key="1">
    <source>
        <dbReference type="SAM" id="MobiDB-lite"/>
    </source>
</evidence>
<evidence type="ECO:0000313" key="4">
    <source>
        <dbReference type="Ensembl" id="ENSCJPP00005023241.1"/>
    </source>
</evidence>
<feature type="compositionally biased region" description="Polar residues" evidence="1">
    <location>
        <begin position="329"/>
        <end position="346"/>
    </location>
</feature>
<name>A0A8C2U671_COTJA</name>